<keyword evidence="3" id="KW-1185">Reference proteome</keyword>
<reference evidence="2 3" key="1">
    <citation type="submission" date="2021-01" db="EMBL/GenBank/DDBJ databases">
        <title>Chryseolinea sp. Jin1 Genome sequencing and assembly.</title>
        <authorList>
            <person name="Kim I."/>
        </authorList>
    </citation>
    <scope>NUCLEOTIDE SEQUENCE [LARGE SCALE GENOMIC DNA]</scope>
    <source>
        <strain evidence="2 3">Jin1</strain>
    </source>
</reference>
<organism evidence="2 3">
    <name type="scientific">Chryseolinea lacunae</name>
    <dbReference type="NCBI Taxonomy" id="2801331"/>
    <lineage>
        <taxon>Bacteria</taxon>
        <taxon>Pseudomonadati</taxon>
        <taxon>Bacteroidota</taxon>
        <taxon>Cytophagia</taxon>
        <taxon>Cytophagales</taxon>
        <taxon>Fulvivirgaceae</taxon>
        <taxon>Chryseolinea</taxon>
    </lineage>
</organism>
<feature type="chain" id="PRO_5047446819" description="DUF3887 domain-containing protein" evidence="1">
    <location>
        <begin position="20"/>
        <end position="171"/>
    </location>
</feature>
<evidence type="ECO:0000313" key="2">
    <source>
        <dbReference type="EMBL" id="MBL0744120.1"/>
    </source>
</evidence>
<comment type="caution">
    <text evidence="2">The sequence shown here is derived from an EMBL/GenBank/DDBJ whole genome shotgun (WGS) entry which is preliminary data.</text>
</comment>
<accession>A0ABS1KXD8</accession>
<evidence type="ECO:0008006" key="4">
    <source>
        <dbReference type="Google" id="ProtNLM"/>
    </source>
</evidence>
<gene>
    <name evidence="2" type="ORF">JI741_23000</name>
</gene>
<sequence length="171" mass="18858">MKTTVITFAALSLSLTAFMKTPTTTEKPVAITSDQMAERVVAALRQSSAQQYADLFPALSDFHAVMEESADVYGNSLQEAQSEFGRTYQATLVPSVKASFESLIARGKEKGIDWRSVRYVGIELAETAGNRFGAVPVTIVFASDGKEFRLRMDNAMVFNGQWKVSQFIRLV</sequence>
<protein>
    <recommendedName>
        <fullName evidence="4">DUF3887 domain-containing protein</fullName>
    </recommendedName>
</protein>
<evidence type="ECO:0000313" key="3">
    <source>
        <dbReference type="Proteomes" id="UP000613030"/>
    </source>
</evidence>
<evidence type="ECO:0000256" key="1">
    <source>
        <dbReference type="SAM" id="SignalP"/>
    </source>
</evidence>
<dbReference type="Proteomes" id="UP000613030">
    <property type="component" value="Unassembled WGS sequence"/>
</dbReference>
<keyword evidence="1" id="KW-0732">Signal</keyword>
<proteinExistence type="predicted"/>
<dbReference type="EMBL" id="JAERRB010000009">
    <property type="protein sequence ID" value="MBL0744120.1"/>
    <property type="molecule type" value="Genomic_DNA"/>
</dbReference>
<name>A0ABS1KXD8_9BACT</name>
<dbReference type="RefSeq" id="WP_202013766.1">
    <property type="nucleotide sequence ID" value="NZ_JAERRB010000009.1"/>
</dbReference>
<feature type="signal peptide" evidence="1">
    <location>
        <begin position="1"/>
        <end position="19"/>
    </location>
</feature>